<feature type="transmembrane region" description="Helical" evidence="7">
    <location>
        <begin position="316"/>
        <end position="333"/>
    </location>
</feature>
<dbReference type="InterPro" id="IPR036097">
    <property type="entry name" value="HisK_dim/P_sf"/>
</dbReference>
<feature type="transmembrane region" description="Helical" evidence="7">
    <location>
        <begin position="339"/>
        <end position="358"/>
    </location>
</feature>
<dbReference type="PANTHER" id="PTHR43304:SF1">
    <property type="entry name" value="PAC DOMAIN-CONTAINING PROTEIN"/>
    <property type="match status" value="1"/>
</dbReference>
<protein>
    <recommendedName>
        <fullName evidence="2">histidine kinase</fullName>
        <ecNumber evidence="2">2.7.13.3</ecNumber>
    </recommendedName>
</protein>
<dbReference type="SUPFAM" id="SSF47384">
    <property type="entry name" value="Homodimeric domain of signal transducing histidine kinase"/>
    <property type="match status" value="1"/>
</dbReference>
<evidence type="ECO:0000256" key="7">
    <source>
        <dbReference type="SAM" id="Phobius"/>
    </source>
</evidence>
<dbReference type="EC" id="2.7.13.3" evidence="2"/>
<keyword evidence="7" id="KW-0472">Membrane</keyword>
<evidence type="ECO:0000313" key="10">
    <source>
        <dbReference type="Proteomes" id="UP001497416"/>
    </source>
</evidence>
<feature type="transmembrane region" description="Helical" evidence="7">
    <location>
        <begin position="221"/>
        <end position="241"/>
    </location>
</feature>
<keyword evidence="7" id="KW-1133">Transmembrane helix</keyword>
<dbReference type="SMART" id="SM00388">
    <property type="entry name" value="HisKA"/>
    <property type="match status" value="1"/>
</dbReference>
<evidence type="ECO:0000256" key="5">
    <source>
        <dbReference type="ARBA" id="ARBA00022777"/>
    </source>
</evidence>
<evidence type="ECO:0000259" key="8">
    <source>
        <dbReference type="PROSITE" id="PS50109"/>
    </source>
</evidence>
<feature type="domain" description="Histidine kinase" evidence="8">
    <location>
        <begin position="475"/>
        <end position="683"/>
    </location>
</feature>
<comment type="catalytic activity">
    <reaction evidence="1">
        <text>ATP + protein L-histidine = ADP + protein N-phospho-L-histidine.</text>
        <dbReference type="EC" id="2.7.13.3"/>
    </reaction>
</comment>
<gene>
    <name evidence="9" type="ORF">T190607A01A_20440</name>
</gene>
<organism evidence="9 10">
    <name type="scientific">Tenacibaculum platacis</name>
    <dbReference type="NCBI Taxonomy" id="3137852"/>
    <lineage>
        <taxon>Bacteria</taxon>
        <taxon>Pseudomonadati</taxon>
        <taxon>Bacteroidota</taxon>
        <taxon>Flavobacteriia</taxon>
        <taxon>Flavobacteriales</taxon>
        <taxon>Flavobacteriaceae</taxon>
        <taxon>Tenacibaculum</taxon>
    </lineage>
</organism>
<sequence>MIVNYTNFYTRFSPMYRLNYHFLKFILSSVLLLFSLNSSFGFVEANNDPVRIDIQNISIDSNSEINLSSGWEFYWNKLLEPTQFNTSIKPDSIISLHNWTGFVLNNKKLSSFGYATYRLKFSIPIERPNLSVFIPPAYSSSKTWINGKLISEFGKVATTQAKTMHRRYPQTIPLDIHESEFEIVIQVANFYHNKAGLDKPLVLASSTHMKSKNRKKIMADMLFIGCLGFIGFFFLLFYFFYWNKDKAILLLGIACVCLSYMAISSRYAPLAEIFRNASWAFLTRIEYVSLFCAGTAASLFFNQIFKKFTHAPYPKILIYGFYILSFLVIVLPAPYFTQFVFPFLVYMIVNILYVFFIIATSIKEKRHDSVLLLVSVLLGTIVFFLHIFVFLGKLENAIIYVNFGYVLVFLLLSMLLMVRFSTSFKQLERAKELAVSQRREISTKSNELSKMNLELKENLRQLESYNAELDSFNHIVSHDLKAPLVAMHTLITFIEEDLSLELDETSKSHFDLLKGRISKMDALINGLLEYSKVAKGDKVKELFSLNSLLKEIVDILDFGNTNTILFPDEDIQVYASKIELEHVFQNLISNAIKYCDKEKVIIEISALITDEKYVFSVKDNGPGIDQKYHSKIFEMFGQLDKDDETSTGIGLTIVQKIVKENYGEITVDSEKGKGTNFKFTWKI</sequence>
<dbReference type="PANTHER" id="PTHR43304">
    <property type="entry name" value="PHYTOCHROME-LIKE PROTEIN CPH1"/>
    <property type="match status" value="1"/>
</dbReference>
<proteinExistence type="predicted"/>
<comment type="caution">
    <text evidence="9">The sequence shown here is derived from an EMBL/GenBank/DDBJ whole genome shotgun (WGS) entry which is preliminary data.</text>
</comment>
<dbReference type="Gene3D" id="3.30.565.10">
    <property type="entry name" value="Histidine kinase-like ATPase, C-terminal domain"/>
    <property type="match status" value="1"/>
</dbReference>
<keyword evidence="7" id="KW-0812">Transmembrane</keyword>
<dbReference type="InterPro" id="IPR004358">
    <property type="entry name" value="Sig_transdc_His_kin-like_C"/>
</dbReference>
<dbReference type="Pfam" id="PF07695">
    <property type="entry name" value="7TMR-DISM_7TM"/>
    <property type="match status" value="1"/>
</dbReference>
<dbReference type="SUPFAM" id="SSF55874">
    <property type="entry name" value="ATPase domain of HSP90 chaperone/DNA topoisomerase II/histidine kinase"/>
    <property type="match status" value="1"/>
</dbReference>
<evidence type="ECO:0000256" key="1">
    <source>
        <dbReference type="ARBA" id="ARBA00000085"/>
    </source>
</evidence>
<dbReference type="InterPro" id="IPR003661">
    <property type="entry name" value="HisK_dim/P_dom"/>
</dbReference>
<dbReference type="InterPro" id="IPR052162">
    <property type="entry name" value="Sensor_kinase/Photoreceptor"/>
</dbReference>
<dbReference type="SUPFAM" id="SSF49785">
    <property type="entry name" value="Galactose-binding domain-like"/>
    <property type="match status" value="1"/>
</dbReference>
<feature type="transmembrane region" description="Helical" evidence="7">
    <location>
        <begin position="248"/>
        <end position="267"/>
    </location>
</feature>
<dbReference type="PROSITE" id="PS50109">
    <property type="entry name" value="HIS_KIN"/>
    <property type="match status" value="1"/>
</dbReference>
<dbReference type="InterPro" id="IPR003594">
    <property type="entry name" value="HATPase_dom"/>
</dbReference>
<dbReference type="InterPro" id="IPR036890">
    <property type="entry name" value="HATPase_C_sf"/>
</dbReference>
<name>A0ABM9NZV1_9FLAO</name>
<feature type="transmembrane region" description="Helical" evidence="7">
    <location>
        <begin position="287"/>
        <end position="304"/>
    </location>
</feature>
<evidence type="ECO:0000256" key="4">
    <source>
        <dbReference type="ARBA" id="ARBA00022679"/>
    </source>
</evidence>
<dbReference type="InterPro" id="IPR011623">
    <property type="entry name" value="7TMR_DISM_rcpt_extracell_dom1"/>
</dbReference>
<evidence type="ECO:0000256" key="2">
    <source>
        <dbReference type="ARBA" id="ARBA00012438"/>
    </source>
</evidence>
<feature type="transmembrane region" description="Helical" evidence="7">
    <location>
        <begin position="370"/>
        <end position="391"/>
    </location>
</feature>
<dbReference type="PRINTS" id="PR00344">
    <property type="entry name" value="BCTRLSENSOR"/>
</dbReference>
<feature type="coiled-coil region" evidence="6">
    <location>
        <begin position="427"/>
        <end position="468"/>
    </location>
</feature>
<dbReference type="Gene3D" id="1.10.287.130">
    <property type="match status" value="1"/>
</dbReference>
<dbReference type="Proteomes" id="UP001497416">
    <property type="component" value="Unassembled WGS sequence"/>
</dbReference>
<evidence type="ECO:0000256" key="6">
    <source>
        <dbReference type="SAM" id="Coils"/>
    </source>
</evidence>
<dbReference type="EMBL" id="CAXIXY010000004">
    <property type="protein sequence ID" value="CAL2085242.1"/>
    <property type="molecule type" value="Genomic_DNA"/>
</dbReference>
<keyword evidence="5" id="KW-0418">Kinase</keyword>
<dbReference type="InterPro" id="IPR005467">
    <property type="entry name" value="His_kinase_dom"/>
</dbReference>
<keyword evidence="3" id="KW-0597">Phosphoprotein</keyword>
<evidence type="ECO:0000313" key="9">
    <source>
        <dbReference type="EMBL" id="CAL2085242.1"/>
    </source>
</evidence>
<evidence type="ECO:0000256" key="3">
    <source>
        <dbReference type="ARBA" id="ARBA00022553"/>
    </source>
</evidence>
<dbReference type="CDD" id="cd00082">
    <property type="entry name" value="HisKA"/>
    <property type="match status" value="1"/>
</dbReference>
<keyword evidence="10" id="KW-1185">Reference proteome</keyword>
<dbReference type="InterPro" id="IPR008979">
    <property type="entry name" value="Galactose-bd-like_sf"/>
</dbReference>
<reference evidence="9 10" key="1">
    <citation type="submission" date="2024-05" db="EMBL/GenBank/DDBJ databases">
        <authorList>
            <person name="Duchaud E."/>
        </authorList>
    </citation>
    <scope>NUCLEOTIDE SEQUENCE [LARGE SCALE GENOMIC DNA]</scope>
    <source>
        <strain evidence="9">Ena-SAMPLE-TAB-13-05-2024-13:56:06:370-140302</strain>
    </source>
</reference>
<feature type="transmembrane region" description="Helical" evidence="7">
    <location>
        <begin position="397"/>
        <end position="418"/>
    </location>
</feature>
<dbReference type="Pfam" id="PF00512">
    <property type="entry name" value="HisKA"/>
    <property type="match status" value="1"/>
</dbReference>
<dbReference type="Pfam" id="PF02518">
    <property type="entry name" value="HATPase_c"/>
    <property type="match status" value="1"/>
</dbReference>
<accession>A0ABM9NZV1</accession>
<keyword evidence="6" id="KW-0175">Coiled coil</keyword>
<keyword evidence="4" id="KW-0808">Transferase</keyword>
<dbReference type="SMART" id="SM00387">
    <property type="entry name" value="HATPase_c"/>
    <property type="match status" value="1"/>
</dbReference>